<protein>
    <submittedName>
        <fullName evidence="7">Exotoxin</fullName>
    </submittedName>
</protein>
<feature type="disulfide bond" evidence="4">
    <location>
        <begin position="111"/>
        <end position="121"/>
    </location>
</feature>
<dbReference type="Pfam" id="PF01123">
    <property type="entry name" value="Stap_Strp_toxin"/>
    <property type="match status" value="1"/>
</dbReference>
<comment type="similarity">
    <text evidence="1">Belongs to the staphylococcal/streptococcal toxin family.</text>
</comment>
<evidence type="ECO:0000313" key="8">
    <source>
        <dbReference type="Proteomes" id="UP000646308"/>
    </source>
</evidence>
<proteinExistence type="inferred from homology"/>
<evidence type="ECO:0000256" key="2">
    <source>
        <dbReference type="ARBA" id="ARBA00022633"/>
    </source>
</evidence>
<dbReference type="InterPro" id="IPR008992">
    <property type="entry name" value="Enterotoxin"/>
</dbReference>
<dbReference type="EMBL" id="WMFL01000045">
    <property type="protein sequence ID" value="NJI01810.1"/>
    <property type="molecule type" value="Genomic_DNA"/>
</dbReference>
<dbReference type="InterPro" id="IPR006173">
    <property type="entry name" value="Staph_tox_OB"/>
</dbReference>
<feature type="domain" description="Staphylococcal/Streptococcal toxin OB-fold" evidence="5">
    <location>
        <begin position="39"/>
        <end position="128"/>
    </location>
</feature>
<dbReference type="SUPFAM" id="SSF54334">
    <property type="entry name" value="Superantigen toxins, C-terminal domain"/>
    <property type="match status" value="1"/>
</dbReference>
<name>A0A2T4MCT0_9STAP</name>
<gene>
    <name evidence="7" type="ORF">GLV84_02915</name>
</gene>
<dbReference type="GO" id="GO:0005576">
    <property type="term" value="C:extracellular region"/>
    <property type="evidence" value="ECO:0007669"/>
    <property type="project" value="InterPro"/>
</dbReference>
<feature type="domain" description="Staphylococcal/Streptococcal toxin beta-grasp" evidence="6">
    <location>
        <begin position="138"/>
        <end position="239"/>
    </location>
</feature>
<dbReference type="InterPro" id="IPR013307">
    <property type="entry name" value="Superantigen_bac"/>
</dbReference>
<dbReference type="SUPFAM" id="SSF50203">
    <property type="entry name" value="Bacterial enterotoxins"/>
    <property type="match status" value="1"/>
</dbReference>
<dbReference type="InterPro" id="IPR006123">
    <property type="entry name" value="Toxin_b-grasp_Staph/Strep"/>
</dbReference>
<dbReference type="GO" id="GO:0090729">
    <property type="term" value="F:toxin activity"/>
    <property type="evidence" value="ECO:0007669"/>
    <property type="project" value="InterPro"/>
</dbReference>
<comment type="caution">
    <text evidence="7">The sequence shown here is derived from an EMBL/GenBank/DDBJ whole genome shotgun (WGS) entry which is preliminary data.</text>
</comment>
<dbReference type="PRINTS" id="PR01898">
    <property type="entry name" value="SAGSUPRFAMLY"/>
</dbReference>
<keyword evidence="4" id="KW-1015">Disulfide bond</keyword>
<sequence>MYILPVFNFFYTFAVETYDSPKIEHLKSKSLLDTTALYNIKSVYSNKSSFLDIKNRTNSTQLLSNDLIFNDFKIEEWNKNSLKAEFNSSDVTKNFKSKNVDIFGAYYGANCVGEVGKNTACIYGGITLHEKSEGQKHNIGVNVLKNNIQQKGFVISTSKKEPTAQELDLKTRNILQDQYKLYNSETGDIQRGYIQFHSDTSNVYYDLFDFNGKYSSDFLKFYGDNKLINTKNLHIDVYLFSA</sequence>
<dbReference type="Proteomes" id="UP000646308">
    <property type="component" value="Unassembled WGS sequence"/>
</dbReference>
<dbReference type="InterPro" id="IPR006177">
    <property type="entry name" value="Toxin_bac"/>
</dbReference>
<dbReference type="PRINTS" id="PR00279">
    <property type="entry name" value="BACTRLTOXIN"/>
</dbReference>
<evidence type="ECO:0000259" key="6">
    <source>
        <dbReference type="Pfam" id="PF02876"/>
    </source>
</evidence>
<dbReference type="Pfam" id="PF02876">
    <property type="entry name" value="Stap_Strp_tox_C"/>
    <property type="match status" value="1"/>
</dbReference>
<evidence type="ECO:0000256" key="3">
    <source>
        <dbReference type="ARBA" id="ARBA00022861"/>
    </source>
</evidence>
<accession>A0A2T4MCT0</accession>
<reference evidence="7" key="1">
    <citation type="submission" date="2019-11" db="EMBL/GenBank/DDBJ databases">
        <title>Whole genome comparisons of Staphylococcus agnetis isolates from cattle and chickens.</title>
        <authorList>
            <person name="Rhoads D."/>
            <person name="Shwani A."/>
            <person name="Adkins P."/>
            <person name="Calcutt M."/>
            <person name="Middleton J."/>
        </authorList>
    </citation>
    <scope>NUCLEOTIDE SEQUENCE</scope>
    <source>
        <strain evidence="7">1387</strain>
    </source>
</reference>
<dbReference type="AlphaFoldDB" id="A0A2T4MCT0"/>
<evidence type="ECO:0000256" key="1">
    <source>
        <dbReference type="ARBA" id="ARBA00008401"/>
    </source>
</evidence>
<keyword evidence="3" id="KW-0260">Enterotoxin</keyword>
<dbReference type="Gene3D" id="3.10.20.120">
    <property type="match status" value="1"/>
</dbReference>
<keyword evidence="2" id="KW-0766">Superantigen</keyword>
<evidence type="ECO:0000259" key="5">
    <source>
        <dbReference type="Pfam" id="PF01123"/>
    </source>
</evidence>
<keyword evidence="3" id="KW-0800">Toxin</keyword>
<evidence type="ECO:0000256" key="4">
    <source>
        <dbReference type="PIRSR" id="PIRSR613307-50"/>
    </source>
</evidence>
<organism evidence="7 8">
    <name type="scientific">Staphylococcus agnetis</name>
    <dbReference type="NCBI Taxonomy" id="985762"/>
    <lineage>
        <taxon>Bacteria</taxon>
        <taxon>Bacillati</taxon>
        <taxon>Bacillota</taxon>
        <taxon>Bacilli</taxon>
        <taxon>Bacillales</taxon>
        <taxon>Staphylococcaceae</taxon>
        <taxon>Staphylococcus</taxon>
    </lineage>
</organism>
<dbReference type="InterPro" id="IPR016091">
    <property type="entry name" value="SuperAg_toxin_C"/>
</dbReference>
<evidence type="ECO:0000313" key="7">
    <source>
        <dbReference type="EMBL" id="NJI01810.1"/>
    </source>
</evidence>
<dbReference type="Gene3D" id="2.40.50.110">
    <property type="match status" value="1"/>
</dbReference>